<comment type="caution">
    <text evidence="9">The sequence shown here is derived from an EMBL/GenBank/DDBJ whole genome shotgun (WGS) entry which is preliminary data.</text>
</comment>
<evidence type="ECO:0000256" key="3">
    <source>
        <dbReference type="ARBA" id="ARBA00017307"/>
    </source>
</evidence>
<proteinExistence type="inferred from homology"/>
<dbReference type="GO" id="GO:0046982">
    <property type="term" value="F:protein heterodimerization activity"/>
    <property type="evidence" value="ECO:0007669"/>
    <property type="project" value="InterPro"/>
</dbReference>
<evidence type="ECO:0000313" key="10">
    <source>
        <dbReference type="Proteomes" id="UP000241394"/>
    </source>
</evidence>
<comment type="subcellular location">
    <subcellularLocation>
        <location evidence="1">Nucleus</location>
    </subcellularLocation>
</comment>
<dbReference type="Proteomes" id="UP000241394">
    <property type="component" value="Chromosome LG27"/>
</dbReference>
<dbReference type="FunCoup" id="A0A2R6P9Q7">
    <property type="interactions" value="3950"/>
</dbReference>
<keyword evidence="5" id="KW-0804">Transcription</keyword>
<keyword evidence="4" id="KW-0805">Transcription regulation</keyword>
<dbReference type="InterPro" id="IPR006565">
    <property type="entry name" value="BTP"/>
</dbReference>
<dbReference type="EMBL" id="NKQK01000027">
    <property type="protein sequence ID" value="PSR87736.1"/>
    <property type="molecule type" value="Genomic_DNA"/>
</dbReference>
<dbReference type="Gramene" id="PSR87736">
    <property type="protein sequence ID" value="PSR87736"/>
    <property type="gene ID" value="CEY00_Acc30782"/>
</dbReference>
<evidence type="ECO:0000256" key="6">
    <source>
        <dbReference type="ARBA" id="ARBA00023242"/>
    </source>
</evidence>
<dbReference type="InterPro" id="IPR037818">
    <property type="entry name" value="TAF8"/>
</dbReference>
<dbReference type="AlphaFoldDB" id="A0A2R6P9Q7"/>
<evidence type="ECO:0000256" key="1">
    <source>
        <dbReference type="ARBA" id="ARBA00004123"/>
    </source>
</evidence>
<reference evidence="10" key="2">
    <citation type="journal article" date="2018" name="BMC Genomics">
        <title>A manually annotated Actinidia chinensis var. chinensis (kiwifruit) genome highlights the challenges associated with draft genomes and gene prediction in plants.</title>
        <authorList>
            <person name="Pilkington S.M."/>
            <person name="Crowhurst R."/>
            <person name="Hilario E."/>
            <person name="Nardozza S."/>
            <person name="Fraser L."/>
            <person name="Peng Y."/>
            <person name="Gunaseelan K."/>
            <person name="Simpson R."/>
            <person name="Tahir J."/>
            <person name="Deroles S.C."/>
            <person name="Templeton K."/>
            <person name="Luo Z."/>
            <person name="Davy M."/>
            <person name="Cheng C."/>
            <person name="McNeilage M."/>
            <person name="Scaglione D."/>
            <person name="Liu Y."/>
            <person name="Zhang Q."/>
            <person name="Datson P."/>
            <person name="De Silva N."/>
            <person name="Gardiner S.E."/>
            <person name="Bassett H."/>
            <person name="Chagne D."/>
            <person name="McCallum J."/>
            <person name="Dzierzon H."/>
            <person name="Deng C."/>
            <person name="Wang Y.Y."/>
            <person name="Barron L."/>
            <person name="Manako K."/>
            <person name="Bowen J."/>
            <person name="Foster T.M."/>
            <person name="Erridge Z.A."/>
            <person name="Tiffin H."/>
            <person name="Waite C.N."/>
            <person name="Davies K.M."/>
            <person name="Grierson E.P."/>
            <person name="Laing W.A."/>
            <person name="Kirk R."/>
            <person name="Chen X."/>
            <person name="Wood M."/>
            <person name="Montefiori M."/>
            <person name="Brummell D.A."/>
            <person name="Schwinn K.E."/>
            <person name="Catanach A."/>
            <person name="Fullerton C."/>
            <person name="Li D."/>
            <person name="Meiyalaghan S."/>
            <person name="Nieuwenhuizen N."/>
            <person name="Read N."/>
            <person name="Prakash R."/>
            <person name="Hunter D."/>
            <person name="Zhang H."/>
            <person name="McKenzie M."/>
            <person name="Knabel M."/>
            <person name="Harris A."/>
            <person name="Allan A.C."/>
            <person name="Gleave A."/>
            <person name="Chen A."/>
            <person name="Janssen B.J."/>
            <person name="Plunkett B."/>
            <person name="Ampomah-Dwamena C."/>
            <person name="Voogd C."/>
            <person name="Leif D."/>
            <person name="Lafferty D."/>
            <person name="Souleyre E.J.F."/>
            <person name="Varkonyi-Gasic E."/>
            <person name="Gambi F."/>
            <person name="Hanley J."/>
            <person name="Yao J.L."/>
            <person name="Cheung J."/>
            <person name="David K.M."/>
            <person name="Warren B."/>
            <person name="Marsh K."/>
            <person name="Snowden K.C."/>
            <person name="Lin-Wang K."/>
            <person name="Brian L."/>
            <person name="Martinez-Sanchez M."/>
            <person name="Wang M."/>
            <person name="Ileperuma N."/>
            <person name="Macnee N."/>
            <person name="Campin R."/>
            <person name="McAtee P."/>
            <person name="Drummond R.S.M."/>
            <person name="Espley R.V."/>
            <person name="Ireland H.S."/>
            <person name="Wu R."/>
            <person name="Atkinson R.G."/>
            <person name="Karunairetnam S."/>
            <person name="Bulley S."/>
            <person name="Chunkath S."/>
            <person name="Hanley Z."/>
            <person name="Storey R."/>
            <person name="Thrimawithana A.H."/>
            <person name="Thomson S."/>
            <person name="David C."/>
            <person name="Testolin R."/>
            <person name="Huang H."/>
            <person name="Hellens R.P."/>
            <person name="Schaffer R.J."/>
        </authorList>
    </citation>
    <scope>NUCLEOTIDE SEQUENCE [LARGE SCALE GENOMIC DNA]</scope>
    <source>
        <strain evidence="10">cv. Red5</strain>
    </source>
</reference>
<evidence type="ECO:0000313" key="9">
    <source>
        <dbReference type="EMBL" id="PSR87736.1"/>
    </source>
</evidence>
<dbReference type="Pfam" id="PF07524">
    <property type="entry name" value="Bromo_TP"/>
    <property type="match status" value="1"/>
</dbReference>
<dbReference type="OMA" id="RFPFNRG"/>
<dbReference type="InParanoid" id="A0A2R6P9Q7"/>
<protein>
    <recommendedName>
        <fullName evidence="3">Transcription initiation factor TFIID subunit 8</fullName>
    </recommendedName>
</protein>
<dbReference type="Pfam" id="PF10406">
    <property type="entry name" value="TAF8_C"/>
    <property type="match status" value="1"/>
</dbReference>
<reference evidence="9 10" key="1">
    <citation type="submission" date="2017-07" db="EMBL/GenBank/DDBJ databases">
        <title>An improved, manually edited Actinidia chinensis var. chinensis (kiwifruit) genome highlights the challenges associated with draft genomes and gene prediction in plants.</title>
        <authorList>
            <person name="Pilkington S."/>
            <person name="Crowhurst R."/>
            <person name="Hilario E."/>
            <person name="Nardozza S."/>
            <person name="Fraser L."/>
            <person name="Peng Y."/>
            <person name="Gunaseelan K."/>
            <person name="Simpson R."/>
            <person name="Tahir J."/>
            <person name="Deroles S."/>
            <person name="Templeton K."/>
            <person name="Luo Z."/>
            <person name="Davy M."/>
            <person name="Cheng C."/>
            <person name="Mcneilage M."/>
            <person name="Scaglione D."/>
            <person name="Liu Y."/>
            <person name="Zhang Q."/>
            <person name="Datson P."/>
            <person name="De Silva N."/>
            <person name="Gardiner S."/>
            <person name="Bassett H."/>
            <person name="Chagne D."/>
            <person name="Mccallum J."/>
            <person name="Dzierzon H."/>
            <person name="Deng C."/>
            <person name="Wang Y.-Y."/>
            <person name="Barron N."/>
            <person name="Manako K."/>
            <person name="Bowen J."/>
            <person name="Foster T."/>
            <person name="Erridge Z."/>
            <person name="Tiffin H."/>
            <person name="Waite C."/>
            <person name="Davies K."/>
            <person name="Grierson E."/>
            <person name="Laing W."/>
            <person name="Kirk R."/>
            <person name="Chen X."/>
            <person name="Wood M."/>
            <person name="Montefiori M."/>
            <person name="Brummell D."/>
            <person name="Schwinn K."/>
            <person name="Catanach A."/>
            <person name="Fullerton C."/>
            <person name="Li D."/>
            <person name="Meiyalaghan S."/>
            <person name="Nieuwenhuizen N."/>
            <person name="Read N."/>
            <person name="Prakash R."/>
            <person name="Hunter D."/>
            <person name="Zhang H."/>
            <person name="Mckenzie M."/>
            <person name="Knabel M."/>
            <person name="Harris A."/>
            <person name="Allan A."/>
            <person name="Chen A."/>
            <person name="Janssen B."/>
            <person name="Plunkett B."/>
            <person name="Dwamena C."/>
            <person name="Voogd C."/>
            <person name="Leif D."/>
            <person name="Lafferty D."/>
            <person name="Souleyre E."/>
            <person name="Varkonyi-Gasic E."/>
            <person name="Gambi F."/>
            <person name="Hanley J."/>
            <person name="Yao J.-L."/>
            <person name="Cheung J."/>
            <person name="David K."/>
            <person name="Warren B."/>
            <person name="Marsh K."/>
            <person name="Snowden K."/>
            <person name="Lin-Wang K."/>
            <person name="Brian L."/>
            <person name="Martinez-Sanchez M."/>
            <person name="Wang M."/>
            <person name="Ileperuma N."/>
            <person name="Macnee N."/>
            <person name="Campin R."/>
            <person name="Mcatee P."/>
            <person name="Drummond R."/>
            <person name="Espley R."/>
            <person name="Ireland H."/>
            <person name="Wu R."/>
            <person name="Atkinson R."/>
            <person name="Karunairetnam S."/>
            <person name="Bulley S."/>
            <person name="Chunkath S."/>
            <person name="Hanley Z."/>
            <person name="Storey R."/>
            <person name="Thrimawithana A."/>
            <person name="Thomson S."/>
            <person name="David C."/>
            <person name="Testolin R."/>
        </authorList>
    </citation>
    <scope>NUCLEOTIDE SEQUENCE [LARGE SCALE GENOMIC DNA]</scope>
    <source>
        <strain evidence="10">cv. Red5</strain>
        <tissue evidence="9">Young leaf</tissue>
    </source>
</reference>
<keyword evidence="10" id="KW-1185">Reference proteome</keyword>
<evidence type="ECO:0000256" key="4">
    <source>
        <dbReference type="ARBA" id="ARBA00023015"/>
    </source>
</evidence>
<evidence type="ECO:0000256" key="5">
    <source>
        <dbReference type="ARBA" id="ARBA00023163"/>
    </source>
</evidence>
<name>A0A2R6P9Q7_ACTCC</name>
<dbReference type="STRING" id="1590841.A0A2R6P9Q7"/>
<dbReference type="SMART" id="SM00576">
    <property type="entry name" value="BTP"/>
    <property type="match status" value="1"/>
</dbReference>
<keyword evidence="9" id="KW-0648">Protein biosynthesis</keyword>
<dbReference type="CDD" id="cd08049">
    <property type="entry name" value="TAF8"/>
    <property type="match status" value="1"/>
</dbReference>
<dbReference type="OrthoDB" id="436852at2759"/>
<dbReference type="PANTHER" id="PTHR46338">
    <property type="entry name" value="TRANSCRIPTION INITIATION FACTOR TFIID SUBUNIT 8"/>
    <property type="match status" value="1"/>
</dbReference>
<keyword evidence="9" id="KW-0396">Initiation factor</keyword>
<comment type="similarity">
    <text evidence="2">Belongs to the TAF8 family.</text>
</comment>
<dbReference type="InterPro" id="IPR019473">
    <property type="entry name" value="TFIID_su8_C"/>
</dbReference>
<dbReference type="Gene3D" id="1.10.20.10">
    <property type="entry name" value="Histone, subunit A"/>
    <property type="match status" value="1"/>
</dbReference>
<keyword evidence="6" id="KW-0539">Nucleus</keyword>
<dbReference type="PANTHER" id="PTHR46338:SF19">
    <property type="entry name" value="TRANSCRIPTION INITIATION FACTOR TFIID SUBUNIT 8"/>
    <property type="match status" value="1"/>
</dbReference>
<dbReference type="GO" id="GO:0003743">
    <property type="term" value="F:translation initiation factor activity"/>
    <property type="evidence" value="ECO:0007669"/>
    <property type="project" value="UniProtKB-KW"/>
</dbReference>
<feature type="region of interest" description="Disordered" evidence="7">
    <location>
        <begin position="1"/>
        <end position="22"/>
    </location>
</feature>
<sequence length="368" mass="39869">MSDGGGESGREHEDRKRKKTSGTDDFAQAIAKIAVAQVCESVGFQSFQQSALNTLSDVAVKYIREIGNTASFYANLGGRTESNVFDIIQGLEDLGSSQGFSGASDVDHCLAGSGTVGEITQYVGHVEEIPFAYSIPGFPVIKDRKPAPSFAQVGETSPDDHIPSWLPAFPDPQTYLYSPSRDEKKVDTGVDKIDPGEEQRKVERSLLNLQQQLAEVPMAFDLGDAAKAKEAAESNPFLAAPMRFGEKAESSMVLRPKLSDGAAAESNGLLQNHVSVFETFAPAIEAMKSTLCDSEEGGKKVLLNTRSSVQFKVGISKKSSGTSMSLRNEGIDKINSWFGDNNEKDDKKRRAEQILKESMESTQELAQL</sequence>
<evidence type="ECO:0000259" key="8">
    <source>
        <dbReference type="SMART" id="SM00576"/>
    </source>
</evidence>
<organism evidence="9 10">
    <name type="scientific">Actinidia chinensis var. chinensis</name>
    <name type="common">Chinese soft-hair kiwi</name>
    <dbReference type="NCBI Taxonomy" id="1590841"/>
    <lineage>
        <taxon>Eukaryota</taxon>
        <taxon>Viridiplantae</taxon>
        <taxon>Streptophyta</taxon>
        <taxon>Embryophyta</taxon>
        <taxon>Tracheophyta</taxon>
        <taxon>Spermatophyta</taxon>
        <taxon>Magnoliopsida</taxon>
        <taxon>eudicotyledons</taxon>
        <taxon>Gunneridae</taxon>
        <taxon>Pentapetalae</taxon>
        <taxon>asterids</taxon>
        <taxon>Ericales</taxon>
        <taxon>Actinidiaceae</taxon>
        <taxon>Actinidia</taxon>
    </lineage>
</organism>
<dbReference type="InterPro" id="IPR009072">
    <property type="entry name" value="Histone-fold"/>
</dbReference>
<gene>
    <name evidence="9" type="ORF">CEY00_Acc30782</name>
</gene>
<dbReference type="GO" id="GO:0005669">
    <property type="term" value="C:transcription factor TFIID complex"/>
    <property type="evidence" value="ECO:0007669"/>
    <property type="project" value="InterPro"/>
</dbReference>
<evidence type="ECO:0000256" key="2">
    <source>
        <dbReference type="ARBA" id="ARBA00008767"/>
    </source>
</evidence>
<feature type="domain" description="Bromodomain associated" evidence="8">
    <location>
        <begin position="24"/>
        <end position="100"/>
    </location>
</feature>
<evidence type="ECO:0000256" key="7">
    <source>
        <dbReference type="SAM" id="MobiDB-lite"/>
    </source>
</evidence>
<accession>A0A2R6P9Q7</accession>